<accession>A0A1L9V949</accession>
<dbReference type="FunFam" id="1.10.150.20:FF:000041">
    <property type="entry name" value="DNA-directed RNA polymerase"/>
    <property type="match status" value="1"/>
</dbReference>
<dbReference type="GO" id="GO:0006390">
    <property type="term" value="P:mitochondrial transcription"/>
    <property type="evidence" value="ECO:0007669"/>
    <property type="project" value="TreeGrafter"/>
</dbReference>
<proteinExistence type="inferred from homology"/>
<name>A0A1L9V949_ASPGL</name>
<evidence type="ECO:0000313" key="14">
    <source>
        <dbReference type="EMBL" id="OJJ80441.1"/>
    </source>
</evidence>
<keyword evidence="7" id="KW-0809">Transit peptide</keyword>
<dbReference type="Gene3D" id="1.10.1320.10">
    <property type="entry name" value="DNA-directed RNA polymerase, N-terminal domain"/>
    <property type="match status" value="1"/>
</dbReference>
<dbReference type="SUPFAM" id="SSF56672">
    <property type="entry name" value="DNA/RNA polymerases"/>
    <property type="match status" value="1"/>
</dbReference>
<dbReference type="EC" id="2.7.7.6" evidence="11"/>
<evidence type="ECO:0000256" key="8">
    <source>
        <dbReference type="ARBA" id="ARBA00023128"/>
    </source>
</evidence>
<feature type="domain" description="DNA-directed RNA polymerase N-terminal" evidence="13">
    <location>
        <begin position="348"/>
        <end position="668"/>
    </location>
</feature>
<dbReference type="GO" id="GO:0001018">
    <property type="term" value="F:mitochondrial promoter sequence-specific DNA binding"/>
    <property type="evidence" value="ECO:0007669"/>
    <property type="project" value="TreeGrafter"/>
</dbReference>
<comment type="subcellular location">
    <subcellularLocation>
        <location evidence="2">Mitochondrion</location>
    </subcellularLocation>
</comment>
<dbReference type="InterPro" id="IPR043502">
    <property type="entry name" value="DNA/RNA_pol_sf"/>
</dbReference>
<keyword evidence="6 11" id="KW-0548">Nucleotidyltransferase</keyword>
<evidence type="ECO:0000256" key="1">
    <source>
        <dbReference type="ARBA" id="ARBA00004026"/>
    </source>
</evidence>
<dbReference type="PROSITE" id="PS00489">
    <property type="entry name" value="RNA_POL_PHAGE_2"/>
    <property type="match status" value="1"/>
</dbReference>
<comment type="function">
    <text evidence="1 11">DNA-dependent RNA polymerase catalyzes the transcription of DNA into RNA using the four ribonucleoside triphosphates as substrates.</text>
</comment>
<dbReference type="FunFam" id="1.10.287.280:FF:000001">
    <property type="entry name" value="DNA-directed RNA polymerase"/>
    <property type="match status" value="1"/>
</dbReference>
<dbReference type="InterPro" id="IPR002092">
    <property type="entry name" value="DNA-dir_Rpol_phage-type"/>
</dbReference>
<feature type="region of interest" description="Disordered" evidence="12">
    <location>
        <begin position="316"/>
        <end position="336"/>
    </location>
</feature>
<reference evidence="15" key="1">
    <citation type="journal article" date="2017" name="Genome Biol.">
        <title>Comparative genomics reveals high biological diversity and specific adaptations in the industrially and medically important fungal genus Aspergillus.</title>
        <authorList>
            <person name="de Vries R.P."/>
            <person name="Riley R."/>
            <person name="Wiebenga A."/>
            <person name="Aguilar-Osorio G."/>
            <person name="Amillis S."/>
            <person name="Uchima C.A."/>
            <person name="Anderluh G."/>
            <person name="Asadollahi M."/>
            <person name="Askin M."/>
            <person name="Barry K."/>
            <person name="Battaglia E."/>
            <person name="Bayram O."/>
            <person name="Benocci T."/>
            <person name="Braus-Stromeyer S.A."/>
            <person name="Caldana C."/>
            <person name="Canovas D."/>
            <person name="Cerqueira G.C."/>
            <person name="Chen F."/>
            <person name="Chen W."/>
            <person name="Choi C."/>
            <person name="Clum A."/>
            <person name="Dos Santos R.A."/>
            <person name="Damasio A.R."/>
            <person name="Diallinas G."/>
            <person name="Emri T."/>
            <person name="Fekete E."/>
            <person name="Flipphi M."/>
            <person name="Freyberg S."/>
            <person name="Gallo A."/>
            <person name="Gournas C."/>
            <person name="Habgood R."/>
            <person name="Hainaut M."/>
            <person name="Harispe M.L."/>
            <person name="Henrissat B."/>
            <person name="Hilden K.S."/>
            <person name="Hope R."/>
            <person name="Hossain A."/>
            <person name="Karabika E."/>
            <person name="Karaffa L."/>
            <person name="Karanyi Z."/>
            <person name="Krasevec N."/>
            <person name="Kuo A."/>
            <person name="Kusch H."/>
            <person name="LaButti K."/>
            <person name="Lagendijk E.L."/>
            <person name="Lapidus A."/>
            <person name="Levasseur A."/>
            <person name="Lindquist E."/>
            <person name="Lipzen A."/>
            <person name="Logrieco A.F."/>
            <person name="MacCabe A."/>
            <person name="Maekelae M.R."/>
            <person name="Malavazi I."/>
            <person name="Melin P."/>
            <person name="Meyer V."/>
            <person name="Mielnichuk N."/>
            <person name="Miskei M."/>
            <person name="Molnar A.P."/>
            <person name="Mule G."/>
            <person name="Ngan C.Y."/>
            <person name="Orejas M."/>
            <person name="Orosz E."/>
            <person name="Ouedraogo J.P."/>
            <person name="Overkamp K.M."/>
            <person name="Park H.-S."/>
            <person name="Perrone G."/>
            <person name="Piumi F."/>
            <person name="Punt P.J."/>
            <person name="Ram A.F."/>
            <person name="Ramon A."/>
            <person name="Rauscher S."/>
            <person name="Record E."/>
            <person name="Riano-Pachon D.M."/>
            <person name="Robert V."/>
            <person name="Roehrig J."/>
            <person name="Ruller R."/>
            <person name="Salamov A."/>
            <person name="Salih N.S."/>
            <person name="Samson R.A."/>
            <person name="Sandor E."/>
            <person name="Sanguinetti M."/>
            <person name="Schuetze T."/>
            <person name="Sepcic K."/>
            <person name="Shelest E."/>
            <person name="Sherlock G."/>
            <person name="Sophianopoulou V."/>
            <person name="Squina F.M."/>
            <person name="Sun H."/>
            <person name="Susca A."/>
            <person name="Todd R.B."/>
            <person name="Tsang A."/>
            <person name="Unkles S.E."/>
            <person name="van de Wiele N."/>
            <person name="van Rossen-Uffink D."/>
            <person name="Oliveira J.V."/>
            <person name="Vesth T.C."/>
            <person name="Visser J."/>
            <person name="Yu J.-H."/>
            <person name="Zhou M."/>
            <person name="Andersen M.R."/>
            <person name="Archer D.B."/>
            <person name="Baker S.E."/>
            <person name="Benoit I."/>
            <person name="Brakhage A.A."/>
            <person name="Braus G.H."/>
            <person name="Fischer R."/>
            <person name="Frisvad J.C."/>
            <person name="Goldman G.H."/>
            <person name="Houbraken J."/>
            <person name="Oakley B."/>
            <person name="Pocsi I."/>
            <person name="Scazzocchio C."/>
            <person name="Seiboth B."/>
            <person name="vanKuyk P.A."/>
            <person name="Wortman J."/>
            <person name="Dyer P.S."/>
            <person name="Grigoriev I.V."/>
        </authorList>
    </citation>
    <scope>NUCLEOTIDE SEQUENCE [LARGE SCALE GENOMIC DNA]</scope>
    <source>
        <strain evidence="15">CBS 516.65</strain>
    </source>
</reference>
<evidence type="ECO:0000256" key="6">
    <source>
        <dbReference type="ARBA" id="ARBA00022695"/>
    </source>
</evidence>
<evidence type="ECO:0000256" key="2">
    <source>
        <dbReference type="ARBA" id="ARBA00004173"/>
    </source>
</evidence>
<feature type="region of interest" description="Disordered" evidence="12">
    <location>
        <begin position="9"/>
        <end position="48"/>
    </location>
</feature>
<evidence type="ECO:0000256" key="12">
    <source>
        <dbReference type="SAM" id="MobiDB-lite"/>
    </source>
</evidence>
<evidence type="ECO:0000256" key="5">
    <source>
        <dbReference type="ARBA" id="ARBA00022679"/>
    </source>
</evidence>
<dbReference type="Gene3D" id="1.10.287.280">
    <property type="match status" value="1"/>
</dbReference>
<keyword evidence="4 11" id="KW-0240">DNA-directed RNA polymerase</keyword>
<dbReference type="Proteomes" id="UP000184300">
    <property type="component" value="Unassembled WGS sequence"/>
</dbReference>
<evidence type="ECO:0000256" key="9">
    <source>
        <dbReference type="ARBA" id="ARBA00023163"/>
    </source>
</evidence>
<dbReference type="RefSeq" id="XP_022397139.1">
    <property type="nucleotide sequence ID" value="XM_022550422.1"/>
</dbReference>
<dbReference type="GO" id="GO:0003899">
    <property type="term" value="F:DNA-directed RNA polymerase activity"/>
    <property type="evidence" value="ECO:0007669"/>
    <property type="project" value="UniProtKB-EC"/>
</dbReference>
<dbReference type="GO" id="GO:0034245">
    <property type="term" value="C:mitochondrial DNA-directed RNA polymerase complex"/>
    <property type="evidence" value="ECO:0007669"/>
    <property type="project" value="TreeGrafter"/>
</dbReference>
<feature type="compositionally biased region" description="Low complexity" evidence="12">
    <location>
        <begin position="21"/>
        <end position="32"/>
    </location>
</feature>
<dbReference type="VEuPathDB" id="FungiDB:ASPGLDRAFT_874663"/>
<protein>
    <recommendedName>
        <fullName evidence="11">DNA-directed RNA polymerase</fullName>
        <ecNumber evidence="11">2.7.7.6</ecNumber>
    </recommendedName>
</protein>
<keyword evidence="9 11" id="KW-0804">Transcription</keyword>
<dbReference type="GeneID" id="34466682"/>
<dbReference type="InterPro" id="IPR029262">
    <property type="entry name" value="RPOL_N"/>
</dbReference>
<dbReference type="InterPro" id="IPR037159">
    <property type="entry name" value="RNA_POL_N_sf"/>
</dbReference>
<evidence type="ECO:0000256" key="7">
    <source>
        <dbReference type="ARBA" id="ARBA00022946"/>
    </source>
</evidence>
<feature type="compositionally biased region" description="Basic and acidic residues" evidence="12">
    <location>
        <begin position="1310"/>
        <end position="1321"/>
    </location>
</feature>
<feature type="compositionally biased region" description="Basic and acidic residues" evidence="12">
    <location>
        <begin position="318"/>
        <end position="333"/>
    </location>
</feature>
<sequence>MLSQVVRQKNALSHLRHSTGRRALPSLAPLRLHSQSNRPLALERSRRPSLQLNRNLATTTDQTAIDNGSSYVPLDDSYAGNDEKSSQWDHLFSPRAQGFDNSSLIIIDDLLTTKPKSLRKVKGIGGDEDEMMANLDMSLKVGRFDRAATLISRMGNNYPVGSPEFLALHNRYLEEMVTNMIVTRQHNMVLPMQRWFELDMPNGKVQPDAKTYAIMIRMALRMLHGSKRDRSVRRYWEFAKRDSVEDQVLAVPILSELELGELSEICSSDLQRMSIDSIDQSQKDLDAEIEEIAEVMPVAQKGLGLASLKQSLSSFAKTPKDPITEGEAEKDPILEGEAEEDVELIKQIRQRQIEADSIQSALERWRREFSERQKAGIDTTGGGTRLGSVMNQWHTDLVARLREEISLIDEAENNPIRTRAQKERAEYGVFLRSLDPDRLAALTILAVISVFSRVGMDRGIKLSAIVSTIGKDLQDELIAETALKKNLGADARRIKALKQILSDRKRKDGRGRWQYLVQSLLQEDQTLVWPPRVSVKVGAVLMSLFFEVGKAPVTVEDPETKKRVVTLQPAFQHVYQITWGKRSGLIHLHPEIVKLVAKEPAADLLGRTLPMVCKPKPWQGANDGGYYVYRSSLVRSTPGEKLQPAYIKAVIETHGIAEVREGLDTLGSTGWAINRDVFNVMLEAWNSGEAVANIAPLEPKFGIPPKPSPEDGYQAEKEWNTIMREIENKRSGFHSMRCFQNFQMEVARSYLNETFYLPHNMDFRGRAYPLPPYLNQMGADNCRGLLLFADAKPLGETGLRWLKIQLANLYGFDKASLSEREKFAMDNLDNVFDSADNGLHGKRWWLEAEDPWQCLAACCELRNALRSPDPTQYPSRIPIHQDGSCNGLQHYAALGGDSVGARQVNLEPSDRPSDVYTGVAEYVKEAVAREAAGGDPIAQMLDGRITRKVVKQTVMTNVYGVTFMGAMMQVRKQLVDHYPDLSHLEKRQGALYIARKIFEALGAMFQGAHEIQYWLGDCATRITQSLSPEQIDDIAKIALSPDEASEEAKPKSKDPTEKFRSTVIWTTPLGLPVVQPYRVRKSRRVETSLQDVSIVDSNSEDVVSKRKQLQAFPPNFIHSLDATHMILSANACRRAGLTFSAVHDSFWTHASDVDSMNTILRDSFVRMHSDDVIARLHAEFNVRYSNNIFMARVEATSKIGKAVKTMRKKRNSKVTELLDEHKRQKLLKSDDPEQQARGREMVTPASLFEEMSCGHDDLRILSSLGENAVGHVPEDIEAAERKMSNQVDTQDPAIATLFQDIDPTMGNGEKNADDAEGKEAEAIPETDASYFGEAVEGEVKEEVKEQPKKKKAKPPTVWLWLPVRFRDVPHKGSWDITRIRDSEYFFS</sequence>
<dbReference type="Pfam" id="PF14700">
    <property type="entry name" value="RPOL_N"/>
    <property type="match status" value="1"/>
</dbReference>
<dbReference type="OrthoDB" id="276422at2759"/>
<evidence type="ECO:0000259" key="13">
    <source>
        <dbReference type="SMART" id="SM01311"/>
    </source>
</evidence>
<gene>
    <name evidence="14" type="ORF">ASPGLDRAFT_874663</name>
</gene>
<organism evidence="14 15">
    <name type="scientific">Aspergillus glaucus CBS 516.65</name>
    <dbReference type="NCBI Taxonomy" id="1160497"/>
    <lineage>
        <taxon>Eukaryota</taxon>
        <taxon>Fungi</taxon>
        <taxon>Dikarya</taxon>
        <taxon>Ascomycota</taxon>
        <taxon>Pezizomycotina</taxon>
        <taxon>Eurotiomycetes</taxon>
        <taxon>Eurotiomycetidae</taxon>
        <taxon>Eurotiales</taxon>
        <taxon>Aspergillaceae</taxon>
        <taxon>Aspergillus</taxon>
        <taxon>Aspergillus subgen. Aspergillus</taxon>
    </lineage>
</organism>
<comment type="similarity">
    <text evidence="3 11">Belongs to the phage and mitochondrial RNA polymerase family.</text>
</comment>
<dbReference type="PANTHER" id="PTHR10102:SF0">
    <property type="entry name" value="DNA-DIRECTED RNA POLYMERASE, MITOCHONDRIAL"/>
    <property type="match status" value="1"/>
</dbReference>
<feature type="region of interest" description="Disordered" evidence="12">
    <location>
        <begin position="1301"/>
        <end position="1321"/>
    </location>
</feature>
<keyword evidence="5 11" id="KW-0808">Transferase</keyword>
<keyword evidence="8" id="KW-0496">Mitochondrion</keyword>
<evidence type="ECO:0000256" key="11">
    <source>
        <dbReference type="RuleBase" id="RU003805"/>
    </source>
</evidence>
<evidence type="ECO:0000313" key="15">
    <source>
        <dbReference type="Proteomes" id="UP000184300"/>
    </source>
</evidence>
<dbReference type="InterPro" id="IPR046950">
    <property type="entry name" value="DNA-dir_Rpol_C_phage-type"/>
</dbReference>
<evidence type="ECO:0000256" key="3">
    <source>
        <dbReference type="ARBA" id="ARBA00009493"/>
    </source>
</evidence>
<dbReference type="Pfam" id="PF00940">
    <property type="entry name" value="RNA_pol"/>
    <property type="match status" value="1"/>
</dbReference>
<evidence type="ECO:0000256" key="10">
    <source>
        <dbReference type="ARBA" id="ARBA00048552"/>
    </source>
</evidence>
<dbReference type="EMBL" id="KV878911">
    <property type="protein sequence ID" value="OJJ80441.1"/>
    <property type="molecule type" value="Genomic_DNA"/>
</dbReference>
<evidence type="ECO:0000256" key="4">
    <source>
        <dbReference type="ARBA" id="ARBA00022478"/>
    </source>
</evidence>
<keyword evidence="15" id="KW-1185">Reference proteome</keyword>
<dbReference type="Gene3D" id="1.10.150.20">
    <property type="entry name" value="5' to 3' exonuclease, C-terminal subdomain"/>
    <property type="match status" value="1"/>
</dbReference>
<dbReference type="PANTHER" id="PTHR10102">
    <property type="entry name" value="DNA-DIRECTED RNA POLYMERASE, MITOCHONDRIAL"/>
    <property type="match status" value="1"/>
</dbReference>
<comment type="catalytic activity">
    <reaction evidence="10 11">
        <text>RNA(n) + a ribonucleoside 5'-triphosphate = RNA(n+1) + diphosphate</text>
        <dbReference type="Rhea" id="RHEA:21248"/>
        <dbReference type="Rhea" id="RHEA-COMP:14527"/>
        <dbReference type="Rhea" id="RHEA-COMP:17342"/>
        <dbReference type="ChEBI" id="CHEBI:33019"/>
        <dbReference type="ChEBI" id="CHEBI:61557"/>
        <dbReference type="ChEBI" id="CHEBI:140395"/>
        <dbReference type="EC" id="2.7.7.6"/>
    </reaction>
</comment>
<dbReference type="SMART" id="SM01311">
    <property type="entry name" value="RPOL_N"/>
    <property type="match status" value="1"/>
</dbReference>
<dbReference type="PROSITE" id="PS00900">
    <property type="entry name" value="RNA_POL_PHAGE_1"/>
    <property type="match status" value="1"/>
</dbReference>
<dbReference type="STRING" id="1160497.A0A1L9V949"/>